<comment type="caution">
    <text evidence="1">The sequence shown here is derived from an EMBL/GenBank/DDBJ whole genome shotgun (WGS) entry which is preliminary data.</text>
</comment>
<protein>
    <submittedName>
        <fullName evidence="1">Uncharacterized protein</fullName>
    </submittedName>
</protein>
<accession>A0A9D3XXS6</accession>
<dbReference type="Proteomes" id="UP000827986">
    <property type="component" value="Unassembled WGS sequence"/>
</dbReference>
<sequence length="110" mass="12936">MYSFFSLHFKIRIDGNMLGMIFKNGYIQHFANIKNKLDFLCSETIPTRHLVKLYITNYHLTKKALCFLKFKILFSPSELTKEARLLWGLQSFISYNAITTVIFTFKLVLS</sequence>
<gene>
    <name evidence="1" type="ORF">KIL84_019884</name>
</gene>
<organism evidence="1 2">
    <name type="scientific">Mauremys mutica</name>
    <name type="common">yellowpond turtle</name>
    <dbReference type="NCBI Taxonomy" id="74926"/>
    <lineage>
        <taxon>Eukaryota</taxon>
        <taxon>Metazoa</taxon>
        <taxon>Chordata</taxon>
        <taxon>Craniata</taxon>
        <taxon>Vertebrata</taxon>
        <taxon>Euteleostomi</taxon>
        <taxon>Archelosauria</taxon>
        <taxon>Testudinata</taxon>
        <taxon>Testudines</taxon>
        <taxon>Cryptodira</taxon>
        <taxon>Durocryptodira</taxon>
        <taxon>Testudinoidea</taxon>
        <taxon>Geoemydidae</taxon>
        <taxon>Geoemydinae</taxon>
        <taxon>Mauremys</taxon>
    </lineage>
</organism>
<evidence type="ECO:0000313" key="1">
    <source>
        <dbReference type="EMBL" id="KAH1187135.1"/>
    </source>
</evidence>
<evidence type="ECO:0000313" key="2">
    <source>
        <dbReference type="Proteomes" id="UP000827986"/>
    </source>
</evidence>
<name>A0A9D3XXS6_9SAUR</name>
<keyword evidence="2" id="KW-1185">Reference proteome</keyword>
<proteinExistence type="predicted"/>
<reference evidence="1" key="1">
    <citation type="submission" date="2021-09" db="EMBL/GenBank/DDBJ databases">
        <title>The genome of Mauremys mutica provides insights into the evolution of semi-aquatic lifestyle.</title>
        <authorList>
            <person name="Gong S."/>
            <person name="Gao Y."/>
        </authorList>
    </citation>
    <scope>NUCLEOTIDE SEQUENCE</scope>
    <source>
        <strain evidence="1">MM-2020</strain>
        <tissue evidence="1">Muscle</tissue>
    </source>
</reference>
<dbReference type="AlphaFoldDB" id="A0A9D3XXS6"/>
<dbReference type="EMBL" id="JAHDVG010000463">
    <property type="protein sequence ID" value="KAH1187135.1"/>
    <property type="molecule type" value="Genomic_DNA"/>
</dbReference>